<dbReference type="RefSeq" id="WP_353113005.1">
    <property type="nucleotide sequence ID" value="NZ_APND01000005.1"/>
</dbReference>
<keyword evidence="6 11" id="KW-0812">Transmembrane</keyword>
<keyword evidence="9 11" id="KW-0472">Membrane</keyword>
<evidence type="ECO:0000256" key="8">
    <source>
        <dbReference type="ARBA" id="ARBA00022989"/>
    </source>
</evidence>
<accession>A0ABV2B439</accession>
<evidence type="ECO:0000256" key="3">
    <source>
        <dbReference type="ARBA" id="ARBA00022448"/>
    </source>
</evidence>
<evidence type="ECO:0000256" key="6">
    <source>
        <dbReference type="ARBA" id="ARBA00022692"/>
    </source>
</evidence>
<keyword evidence="3" id="KW-0813">Transport</keyword>
<feature type="compositionally biased region" description="Low complexity" evidence="10">
    <location>
        <begin position="105"/>
        <end position="129"/>
    </location>
</feature>
<evidence type="ECO:0000313" key="13">
    <source>
        <dbReference type="EMBL" id="MES1930628.1"/>
    </source>
</evidence>
<gene>
    <name evidence="13" type="ORF">SADO_15299</name>
</gene>
<feature type="domain" description="TonB C-terminal" evidence="12">
    <location>
        <begin position="192"/>
        <end position="283"/>
    </location>
</feature>
<evidence type="ECO:0000256" key="1">
    <source>
        <dbReference type="ARBA" id="ARBA00004383"/>
    </source>
</evidence>
<evidence type="ECO:0000259" key="12">
    <source>
        <dbReference type="PROSITE" id="PS52015"/>
    </source>
</evidence>
<evidence type="ECO:0000256" key="9">
    <source>
        <dbReference type="ARBA" id="ARBA00023136"/>
    </source>
</evidence>
<proteinExistence type="inferred from homology"/>
<sequence length="283" mass="29961">MNITRAQWLFAISIAALAHGLLLVAFFVGGLTEHEPVDTPEGVMVSLDRLDPGPPPEAVAAEAPVDAPTPEVASATAPPAAEVNSPDATGPAPPQAPEAVSNIGPTPAESTPTQAEPAPPSEAAESIESAPTIAPAAEPANAVAVAPINMIEAVEPTEQVTAQAPEITPTETREVDSDANGAYGNSEESTDDYIVRLRAWLSRHKEYPQSARQMQTEGTVRMYIVVDQSGRIITQRITQSSGSELLDRAAEQMLARADPLPRMPSSMRRNRLELVVPIVFSLR</sequence>
<keyword evidence="4" id="KW-1003">Cell membrane</keyword>
<dbReference type="InterPro" id="IPR051045">
    <property type="entry name" value="TonB-dependent_transducer"/>
</dbReference>
<name>A0ABV2B439_9GAMM</name>
<keyword evidence="8 11" id="KW-1133">Transmembrane helix</keyword>
<evidence type="ECO:0000256" key="4">
    <source>
        <dbReference type="ARBA" id="ARBA00022475"/>
    </source>
</evidence>
<protein>
    <submittedName>
        <fullName evidence="13">TonB family protein</fullName>
    </submittedName>
</protein>
<dbReference type="EMBL" id="APND01000005">
    <property type="protein sequence ID" value="MES1930628.1"/>
    <property type="molecule type" value="Genomic_DNA"/>
</dbReference>
<feature type="transmembrane region" description="Helical" evidence="11">
    <location>
        <begin position="7"/>
        <end position="31"/>
    </location>
</feature>
<keyword evidence="7" id="KW-0653">Protein transport</keyword>
<comment type="similarity">
    <text evidence="2">Belongs to the TonB family.</text>
</comment>
<dbReference type="InterPro" id="IPR037682">
    <property type="entry name" value="TonB_C"/>
</dbReference>
<comment type="subcellular location">
    <subcellularLocation>
        <location evidence="1">Cell inner membrane</location>
        <topology evidence="1">Single-pass membrane protein</topology>
        <orientation evidence="1">Periplasmic side</orientation>
    </subcellularLocation>
</comment>
<evidence type="ECO:0000256" key="7">
    <source>
        <dbReference type="ARBA" id="ARBA00022927"/>
    </source>
</evidence>
<feature type="region of interest" description="Disordered" evidence="10">
    <location>
        <begin position="44"/>
        <end position="129"/>
    </location>
</feature>
<comment type="caution">
    <text evidence="13">The sequence shown here is derived from an EMBL/GenBank/DDBJ whole genome shotgun (WGS) entry which is preliminary data.</text>
</comment>
<evidence type="ECO:0000256" key="11">
    <source>
        <dbReference type="SAM" id="Phobius"/>
    </source>
</evidence>
<evidence type="ECO:0000256" key="5">
    <source>
        <dbReference type="ARBA" id="ARBA00022519"/>
    </source>
</evidence>
<dbReference type="PANTHER" id="PTHR33446">
    <property type="entry name" value="PROTEIN TONB-RELATED"/>
    <property type="match status" value="1"/>
</dbReference>
<dbReference type="Proteomes" id="UP001460888">
    <property type="component" value="Unassembled WGS sequence"/>
</dbReference>
<dbReference type="Pfam" id="PF03544">
    <property type="entry name" value="TonB_C"/>
    <property type="match status" value="1"/>
</dbReference>
<dbReference type="NCBIfam" id="TIGR01352">
    <property type="entry name" value="tonB_Cterm"/>
    <property type="match status" value="1"/>
</dbReference>
<evidence type="ECO:0000256" key="2">
    <source>
        <dbReference type="ARBA" id="ARBA00006555"/>
    </source>
</evidence>
<dbReference type="InterPro" id="IPR006260">
    <property type="entry name" value="TonB/TolA_C"/>
</dbReference>
<dbReference type="Gene3D" id="3.30.1150.10">
    <property type="match status" value="1"/>
</dbReference>
<dbReference type="PANTHER" id="PTHR33446:SF2">
    <property type="entry name" value="PROTEIN TONB"/>
    <property type="match status" value="1"/>
</dbReference>
<keyword evidence="14" id="KW-1185">Reference proteome</keyword>
<organism evidence="13 14">
    <name type="scientific">Salinisphaera dokdonensis CL-ES53</name>
    <dbReference type="NCBI Taxonomy" id="1304272"/>
    <lineage>
        <taxon>Bacteria</taxon>
        <taxon>Pseudomonadati</taxon>
        <taxon>Pseudomonadota</taxon>
        <taxon>Gammaproteobacteria</taxon>
        <taxon>Salinisphaerales</taxon>
        <taxon>Salinisphaeraceae</taxon>
        <taxon>Salinisphaera</taxon>
    </lineage>
</organism>
<dbReference type="PROSITE" id="PS52015">
    <property type="entry name" value="TONB_CTD"/>
    <property type="match status" value="1"/>
</dbReference>
<evidence type="ECO:0000256" key="10">
    <source>
        <dbReference type="SAM" id="MobiDB-lite"/>
    </source>
</evidence>
<evidence type="ECO:0000313" key="14">
    <source>
        <dbReference type="Proteomes" id="UP001460888"/>
    </source>
</evidence>
<keyword evidence="5" id="KW-0997">Cell inner membrane</keyword>
<reference evidence="13 14" key="1">
    <citation type="submission" date="2013-03" db="EMBL/GenBank/DDBJ databases">
        <title>Salinisphaera dokdonensis CL-ES53 Genome Sequencing.</title>
        <authorList>
            <person name="Li C."/>
            <person name="Lai Q."/>
            <person name="Shao Z."/>
        </authorList>
    </citation>
    <scope>NUCLEOTIDE SEQUENCE [LARGE SCALE GENOMIC DNA]</scope>
    <source>
        <strain evidence="13 14">CL-ES53</strain>
    </source>
</reference>
<feature type="compositionally biased region" description="Low complexity" evidence="10">
    <location>
        <begin position="58"/>
        <end position="73"/>
    </location>
</feature>
<dbReference type="SUPFAM" id="SSF74653">
    <property type="entry name" value="TolA/TonB C-terminal domain"/>
    <property type="match status" value="1"/>
</dbReference>